<proteinExistence type="predicted"/>
<keyword evidence="1" id="KW-0472">Membrane</keyword>
<gene>
    <name evidence="2" type="ORF">RHP51_11135</name>
</gene>
<evidence type="ECO:0000256" key="1">
    <source>
        <dbReference type="SAM" id="Phobius"/>
    </source>
</evidence>
<evidence type="ECO:0000313" key="2">
    <source>
        <dbReference type="EMBL" id="WNH07751.1"/>
    </source>
</evidence>
<dbReference type="EMBL" id="CP134537">
    <property type="protein sequence ID" value="WNH07751.1"/>
    <property type="molecule type" value="Genomic_DNA"/>
</dbReference>
<sequence length="103" mass="12616">MNNEYIVLNTMLSVPFLRVCMYLCYCWDSKMLWDFEYANEEYHVHHDIAVYKEQYEGNCERIRSLVDYHKYMNDLSKIIGCRPHFFKTISLNFLYQSVYEVNK</sequence>
<evidence type="ECO:0000313" key="3">
    <source>
        <dbReference type="Proteomes" id="UP001302806"/>
    </source>
</evidence>
<name>A0ABY9XPC2_9FLAO</name>
<keyword evidence="1" id="KW-0812">Transmembrane</keyword>
<dbReference type="Proteomes" id="UP001302806">
    <property type="component" value="Chromosome"/>
</dbReference>
<organism evidence="2 3">
    <name type="scientific">Thalassobellus suaedae</name>
    <dbReference type="NCBI Taxonomy" id="3074124"/>
    <lineage>
        <taxon>Bacteria</taxon>
        <taxon>Pseudomonadati</taxon>
        <taxon>Bacteroidota</taxon>
        <taxon>Flavobacteriia</taxon>
        <taxon>Flavobacteriales</taxon>
        <taxon>Flavobacteriaceae</taxon>
        <taxon>Thalassobellus</taxon>
    </lineage>
</organism>
<keyword evidence="1" id="KW-1133">Transmembrane helix</keyword>
<protein>
    <submittedName>
        <fullName evidence="2">Uncharacterized protein</fullName>
    </submittedName>
</protein>
<accession>A0ABY9XPC2</accession>
<reference evidence="2 3" key="1">
    <citation type="submission" date="2023-09" db="EMBL/GenBank/DDBJ databases">
        <title>Thalassobella suaedae gen. nov., sp. nov., a marine bacterium of the family Flavobacteriaceae isolated from a halophyte Suaeda japonica.</title>
        <authorList>
            <person name="Lee S.Y."/>
            <person name="Hwang C.Y."/>
        </authorList>
    </citation>
    <scope>NUCLEOTIDE SEQUENCE [LARGE SCALE GENOMIC DNA]</scope>
    <source>
        <strain evidence="2 3">HL-DH14</strain>
    </source>
</reference>
<dbReference type="RefSeq" id="WP_415864628.1">
    <property type="nucleotide sequence ID" value="NZ_CP134537.1"/>
</dbReference>
<feature type="transmembrane region" description="Helical" evidence="1">
    <location>
        <begin position="6"/>
        <end position="25"/>
    </location>
</feature>